<dbReference type="InParanoid" id="K7M1X8"/>
<dbReference type="Proteomes" id="UP000008827">
    <property type="component" value="Chromosome 13"/>
</dbReference>
<dbReference type="PaxDb" id="3847-GLYMA13G33180.1"/>
<dbReference type="Gramene" id="KRH21779">
    <property type="protein sequence ID" value="KRH21779"/>
    <property type="gene ID" value="GLYMA_13G258400"/>
</dbReference>
<proteinExistence type="predicted"/>
<sequence length="36" mass="4248">MEVERVRQLMLMWCRIRSNRVALVGGNHTAARFCSR</sequence>
<reference evidence="1" key="3">
    <citation type="submission" date="2018-07" db="EMBL/GenBank/DDBJ databases">
        <title>WGS assembly of Glycine max.</title>
        <authorList>
            <person name="Schmutz J."/>
            <person name="Cannon S."/>
            <person name="Schlueter J."/>
            <person name="Ma J."/>
            <person name="Mitros T."/>
            <person name="Nelson W."/>
            <person name="Hyten D."/>
            <person name="Song Q."/>
            <person name="Thelen J."/>
            <person name="Cheng J."/>
            <person name="Xu D."/>
            <person name="Hellsten U."/>
            <person name="May G."/>
            <person name="Yu Y."/>
            <person name="Sakurai T."/>
            <person name="Umezawa T."/>
            <person name="Bhattacharyya M."/>
            <person name="Sandhu D."/>
            <person name="Valliyodan B."/>
            <person name="Lindquist E."/>
            <person name="Peto M."/>
            <person name="Grant D."/>
            <person name="Shu S."/>
            <person name="Goodstein D."/>
            <person name="Barry K."/>
            <person name="Futrell-Griggs M."/>
            <person name="Abernathy B."/>
            <person name="Du J."/>
            <person name="Tian Z."/>
            <person name="Zhu L."/>
            <person name="Gill N."/>
            <person name="Joshi T."/>
            <person name="Libault M."/>
            <person name="Sethuraman A."/>
            <person name="Zhang X."/>
            <person name="Shinozaki K."/>
            <person name="Nguyen H."/>
            <person name="Wing R."/>
            <person name="Cregan P."/>
            <person name="Specht J."/>
            <person name="Grimwood J."/>
            <person name="Rokhsar D."/>
            <person name="Stacey G."/>
            <person name="Shoemaker R."/>
            <person name="Jackson S."/>
        </authorList>
    </citation>
    <scope>NUCLEOTIDE SEQUENCE</scope>
    <source>
        <tissue evidence="1">Callus</tissue>
    </source>
</reference>
<reference evidence="1 2" key="1">
    <citation type="journal article" date="2010" name="Nature">
        <title>Genome sequence of the palaeopolyploid soybean.</title>
        <authorList>
            <person name="Schmutz J."/>
            <person name="Cannon S.B."/>
            <person name="Schlueter J."/>
            <person name="Ma J."/>
            <person name="Mitros T."/>
            <person name="Nelson W."/>
            <person name="Hyten D.L."/>
            <person name="Song Q."/>
            <person name="Thelen J.J."/>
            <person name="Cheng J."/>
            <person name="Xu D."/>
            <person name="Hellsten U."/>
            <person name="May G.D."/>
            <person name="Yu Y."/>
            <person name="Sakurai T."/>
            <person name="Umezawa T."/>
            <person name="Bhattacharyya M.K."/>
            <person name="Sandhu D."/>
            <person name="Valliyodan B."/>
            <person name="Lindquist E."/>
            <person name="Peto M."/>
            <person name="Grant D."/>
            <person name="Shu S."/>
            <person name="Goodstein D."/>
            <person name="Barry K."/>
            <person name="Futrell-Griggs M."/>
            <person name="Abernathy B."/>
            <person name="Du J."/>
            <person name="Tian Z."/>
            <person name="Zhu L."/>
            <person name="Gill N."/>
            <person name="Joshi T."/>
            <person name="Libault M."/>
            <person name="Sethuraman A."/>
            <person name="Zhang X.-C."/>
            <person name="Shinozaki K."/>
            <person name="Nguyen H.T."/>
            <person name="Wing R.A."/>
            <person name="Cregan P."/>
            <person name="Specht J."/>
            <person name="Grimwood J."/>
            <person name="Rokhsar D."/>
            <person name="Stacey G."/>
            <person name="Shoemaker R.C."/>
            <person name="Jackson S.A."/>
        </authorList>
    </citation>
    <scope>NUCLEOTIDE SEQUENCE [LARGE SCALE GENOMIC DNA]</scope>
    <source>
        <strain evidence="2">cv. Williams 82</strain>
        <tissue evidence="1">Callus</tissue>
    </source>
</reference>
<dbReference type="eggNOG" id="ENOG502SEUI">
    <property type="taxonomic scope" value="Eukaryota"/>
</dbReference>
<dbReference type="EMBL" id="CM000846">
    <property type="protein sequence ID" value="KRH21779.1"/>
    <property type="molecule type" value="Genomic_DNA"/>
</dbReference>
<reference evidence="2" key="2">
    <citation type="submission" date="2018-02" db="UniProtKB">
        <authorList>
            <consortium name="EnsemblPlants"/>
        </authorList>
    </citation>
    <scope>IDENTIFICATION</scope>
    <source>
        <strain evidence="2">Williams 82</strain>
    </source>
</reference>
<accession>K7M1X8</accession>
<evidence type="ECO:0000313" key="3">
    <source>
        <dbReference type="Proteomes" id="UP000008827"/>
    </source>
</evidence>
<dbReference type="AlphaFoldDB" id="K7M1X8"/>
<dbReference type="EnsemblPlants" id="KRH21779">
    <property type="protein sequence ID" value="KRH21779"/>
    <property type="gene ID" value="GLYMA_13G258400"/>
</dbReference>
<protein>
    <submittedName>
        <fullName evidence="1 2">Uncharacterized protein</fullName>
    </submittedName>
</protein>
<organism evidence="1">
    <name type="scientific">Glycine max</name>
    <name type="common">Soybean</name>
    <name type="synonym">Glycine hispida</name>
    <dbReference type="NCBI Taxonomy" id="3847"/>
    <lineage>
        <taxon>Eukaryota</taxon>
        <taxon>Viridiplantae</taxon>
        <taxon>Streptophyta</taxon>
        <taxon>Embryophyta</taxon>
        <taxon>Tracheophyta</taxon>
        <taxon>Spermatophyta</taxon>
        <taxon>Magnoliopsida</taxon>
        <taxon>eudicotyledons</taxon>
        <taxon>Gunneridae</taxon>
        <taxon>Pentapetalae</taxon>
        <taxon>rosids</taxon>
        <taxon>fabids</taxon>
        <taxon>Fabales</taxon>
        <taxon>Fabaceae</taxon>
        <taxon>Papilionoideae</taxon>
        <taxon>50 kb inversion clade</taxon>
        <taxon>NPAAA clade</taxon>
        <taxon>indigoferoid/millettioid clade</taxon>
        <taxon>Phaseoleae</taxon>
        <taxon>Glycine</taxon>
        <taxon>Glycine subgen. Soja</taxon>
    </lineage>
</organism>
<keyword evidence="3" id="KW-1185">Reference proteome</keyword>
<evidence type="ECO:0000313" key="2">
    <source>
        <dbReference type="EnsemblPlants" id="KRH21779"/>
    </source>
</evidence>
<gene>
    <name evidence="1" type="ORF">GLYMA_13G258400</name>
</gene>
<evidence type="ECO:0000313" key="1">
    <source>
        <dbReference type="EMBL" id="KRH21779.1"/>
    </source>
</evidence>
<dbReference type="OrthoDB" id="775052at2759"/>
<name>K7M1X8_SOYBN</name>
<dbReference type="HOGENOM" id="CLU_220110_0_0_1"/>